<dbReference type="EMBL" id="VYQF01000002">
    <property type="protein sequence ID" value="KAA9039081.1"/>
    <property type="molecule type" value="Genomic_DNA"/>
</dbReference>
<dbReference type="SUPFAM" id="SSF55811">
    <property type="entry name" value="Nudix"/>
    <property type="match status" value="1"/>
</dbReference>
<evidence type="ECO:0000313" key="3">
    <source>
        <dbReference type="EMBL" id="KAA9039081.1"/>
    </source>
</evidence>
<dbReference type="Proteomes" id="UP000326903">
    <property type="component" value="Unassembled WGS sequence"/>
</dbReference>
<dbReference type="GO" id="GO:0006167">
    <property type="term" value="P:AMP biosynthetic process"/>
    <property type="evidence" value="ECO:0007669"/>
    <property type="project" value="TreeGrafter"/>
</dbReference>
<dbReference type="InterPro" id="IPR020084">
    <property type="entry name" value="NUDIX_hydrolase_CS"/>
</dbReference>
<feature type="domain" description="Nudix hydrolase" evidence="2">
    <location>
        <begin position="2"/>
        <end position="150"/>
    </location>
</feature>
<name>A0A5J5IG68_9BACT</name>
<dbReference type="AlphaFoldDB" id="A0A5J5IG68"/>
<dbReference type="PANTHER" id="PTHR21340:SF7">
    <property type="entry name" value="NUDIX HYDROLASE DOMAIN-CONTAINING PROTEIN"/>
    <property type="match status" value="1"/>
</dbReference>
<dbReference type="Pfam" id="PF00293">
    <property type="entry name" value="NUDIX"/>
    <property type="match status" value="1"/>
</dbReference>
<dbReference type="Gene3D" id="3.90.79.10">
    <property type="entry name" value="Nucleoside Triphosphate Pyrophosphohydrolase"/>
    <property type="match status" value="1"/>
</dbReference>
<evidence type="ECO:0000313" key="4">
    <source>
        <dbReference type="Proteomes" id="UP000326903"/>
    </source>
</evidence>
<keyword evidence="4" id="KW-1185">Reference proteome</keyword>
<dbReference type="InterPro" id="IPR051325">
    <property type="entry name" value="Nudix_hydrolase_domain"/>
</dbReference>
<dbReference type="GO" id="GO:0006754">
    <property type="term" value="P:ATP biosynthetic process"/>
    <property type="evidence" value="ECO:0007669"/>
    <property type="project" value="TreeGrafter"/>
</dbReference>
<dbReference type="PROSITE" id="PS51462">
    <property type="entry name" value="NUDIX"/>
    <property type="match status" value="1"/>
</dbReference>
<accession>A0A5J5IG68</accession>
<dbReference type="CDD" id="cd04662">
    <property type="entry name" value="NUDIX_Hydrolase"/>
    <property type="match status" value="1"/>
</dbReference>
<dbReference type="GO" id="GO:0004081">
    <property type="term" value="F:bis(5'-nucleosyl)-tetraphosphatase (asymmetrical) activity"/>
    <property type="evidence" value="ECO:0007669"/>
    <property type="project" value="TreeGrafter"/>
</dbReference>
<gene>
    <name evidence="3" type="ORF">FW778_09585</name>
</gene>
<comment type="caution">
    <text evidence="3">The sequence shown here is derived from an EMBL/GenBank/DDBJ whole genome shotgun (WGS) entry which is preliminary data.</text>
</comment>
<evidence type="ECO:0000256" key="1">
    <source>
        <dbReference type="ARBA" id="ARBA00022801"/>
    </source>
</evidence>
<keyword evidence="1" id="KW-0378">Hydrolase</keyword>
<proteinExistence type="predicted"/>
<dbReference type="InterPro" id="IPR015797">
    <property type="entry name" value="NUDIX_hydrolase-like_dom_sf"/>
</dbReference>
<organism evidence="3 4">
    <name type="scientific">Ginsengibacter hankyongi</name>
    <dbReference type="NCBI Taxonomy" id="2607284"/>
    <lineage>
        <taxon>Bacteria</taxon>
        <taxon>Pseudomonadati</taxon>
        <taxon>Bacteroidota</taxon>
        <taxon>Chitinophagia</taxon>
        <taxon>Chitinophagales</taxon>
        <taxon>Chitinophagaceae</taxon>
        <taxon>Ginsengibacter</taxon>
    </lineage>
</organism>
<dbReference type="PROSITE" id="PS00893">
    <property type="entry name" value="NUDIX_BOX"/>
    <property type="match status" value="1"/>
</dbReference>
<sequence length="154" mass="17447">MAKKQSAGLLLYRTGKNVLEVFLVHPGGPFWKNKDEGAWSIPKGEFGENEEPLKAAIREFLEETGKVVFGKFLKLNPVKQKSGKDIFAWALEKNIDAAQIVSNNFEMEWPPHSGKFQNFPEVDRGEWFLINEAKKKINAAQVSLLTELEEKAKT</sequence>
<protein>
    <submittedName>
        <fullName evidence="3">NUDIX domain-containing protein</fullName>
    </submittedName>
</protein>
<reference evidence="3 4" key="1">
    <citation type="submission" date="2019-09" db="EMBL/GenBank/DDBJ databases">
        <title>Draft genome sequence of Ginsengibacter sp. BR5-29.</title>
        <authorList>
            <person name="Im W.-T."/>
        </authorList>
    </citation>
    <scope>NUCLEOTIDE SEQUENCE [LARGE SCALE GENOMIC DNA]</scope>
    <source>
        <strain evidence="3 4">BR5-29</strain>
    </source>
</reference>
<dbReference type="InterPro" id="IPR000086">
    <property type="entry name" value="NUDIX_hydrolase_dom"/>
</dbReference>
<dbReference type="PANTHER" id="PTHR21340">
    <property type="entry name" value="DIADENOSINE 5,5-P1,P4-TETRAPHOSPHATE PYROPHOSPHOHYDROLASE MUTT"/>
    <property type="match status" value="1"/>
</dbReference>
<evidence type="ECO:0000259" key="2">
    <source>
        <dbReference type="PROSITE" id="PS51462"/>
    </source>
</evidence>
<dbReference type="RefSeq" id="WP_150414455.1">
    <property type="nucleotide sequence ID" value="NZ_VYQF01000002.1"/>
</dbReference>